<dbReference type="STRING" id="109895.A0A507E9E6"/>
<reference evidence="3 4" key="1">
    <citation type="journal article" date="2019" name="Sci. Rep.">
        <title>Comparative genomics of chytrid fungi reveal insights into the obligate biotrophic and pathogenic lifestyle of Synchytrium endobioticum.</title>
        <authorList>
            <person name="van de Vossenberg B.T.L.H."/>
            <person name="Warris S."/>
            <person name="Nguyen H.D.T."/>
            <person name="van Gent-Pelzer M.P.E."/>
            <person name="Joly D.L."/>
            <person name="van de Geest H.C."/>
            <person name="Bonants P.J.M."/>
            <person name="Smith D.S."/>
            <person name="Levesque C.A."/>
            <person name="van der Lee T.A.J."/>
        </authorList>
    </citation>
    <scope>NUCLEOTIDE SEQUENCE [LARGE SCALE GENOMIC DNA]</scope>
    <source>
        <strain evidence="3 4">CBS 809.83</strain>
    </source>
</reference>
<sequence length="429" mass="49227">MASAPKPPQRSRPVRYWPGKAPKGAAEQASSESESEDDNALQIEFKDREIHEVTSASSAHNIPDAPAIQNDRRLMRLQQSRKEQGDGDESEPRSRRRREPVESRAPTATAAPEVTPESDEEDEDAAAERRQRMRALAMKQRHEEEKRLGAQEAAEQEEEEDQSEYTSEYTTDSEDDLVSSRTLLKPVFIAKNKRETIIEKERLEKEAEEAEAARQLAAEEKKRESHHMVAEELRREQAAAEVTTAAPDVDDTDNVNEEEEYAAWKLRELHRIKRDRSEAEEREAAKDDIERRRTMTDAEIMAEKAKDGTLSKGSRDHNGEKPKHRFMQKYFHKGAFFVDDDSVGKALEERDFAQPTLEDKFDKSVLPSVMQVKNFGRAGQTKWTHLTDQDTSNMESPWFQKTDVNKRTLSKQGGMKQGFDKPTAKRRKY</sequence>
<evidence type="ECO:0000256" key="1">
    <source>
        <dbReference type="SAM" id="MobiDB-lite"/>
    </source>
</evidence>
<dbReference type="InterPro" id="IPR033194">
    <property type="entry name" value="MFAP1"/>
</dbReference>
<feature type="region of interest" description="Disordered" evidence="1">
    <location>
        <begin position="204"/>
        <end position="256"/>
    </location>
</feature>
<dbReference type="Pfam" id="PF06991">
    <property type="entry name" value="MFAP1"/>
    <property type="match status" value="1"/>
</dbReference>
<feature type="region of interest" description="Disordered" evidence="1">
    <location>
        <begin position="1"/>
        <end position="181"/>
    </location>
</feature>
<comment type="caution">
    <text evidence="3">The sequence shown here is derived from an EMBL/GenBank/DDBJ whole genome shotgun (WGS) entry which is preliminary data.</text>
</comment>
<feature type="compositionally biased region" description="Polar residues" evidence="1">
    <location>
        <begin position="386"/>
        <end position="395"/>
    </location>
</feature>
<feature type="compositionally biased region" description="Basic and acidic residues" evidence="1">
    <location>
        <begin position="274"/>
        <end position="321"/>
    </location>
</feature>
<evidence type="ECO:0000313" key="3">
    <source>
        <dbReference type="EMBL" id="TPX60361.1"/>
    </source>
</evidence>
<feature type="region of interest" description="Disordered" evidence="1">
    <location>
        <begin position="274"/>
        <end position="322"/>
    </location>
</feature>
<feature type="compositionally biased region" description="Low complexity" evidence="1">
    <location>
        <begin position="103"/>
        <end position="115"/>
    </location>
</feature>
<name>A0A507E9E6_9FUNG</name>
<feature type="compositionally biased region" description="Pro residues" evidence="1">
    <location>
        <begin position="1"/>
        <end position="10"/>
    </location>
</feature>
<dbReference type="EMBL" id="QEAQ01000015">
    <property type="protein sequence ID" value="TPX60361.1"/>
    <property type="molecule type" value="Genomic_DNA"/>
</dbReference>
<feature type="compositionally biased region" description="Basic and acidic residues" evidence="1">
    <location>
        <begin position="140"/>
        <end position="149"/>
    </location>
</feature>
<organism evidence="3 4">
    <name type="scientific">Powellomyces hirtus</name>
    <dbReference type="NCBI Taxonomy" id="109895"/>
    <lineage>
        <taxon>Eukaryota</taxon>
        <taxon>Fungi</taxon>
        <taxon>Fungi incertae sedis</taxon>
        <taxon>Chytridiomycota</taxon>
        <taxon>Chytridiomycota incertae sedis</taxon>
        <taxon>Chytridiomycetes</taxon>
        <taxon>Spizellomycetales</taxon>
        <taxon>Powellomycetaceae</taxon>
        <taxon>Powellomyces</taxon>
    </lineage>
</organism>
<dbReference type="Proteomes" id="UP000318582">
    <property type="component" value="Unassembled WGS sequence"/>
</dbReference>
<protein>
    <recommendedName>
        <fullName evidence="2">Micro-fibrillar-associated protein 1 C-terminal domain-containing protein</fullName>
    </recommendedName>
</protein>
<evidence type="ECO:0000259" key="2">
    <source>
        <dbReference type="Pfam" id="PF06991"/>
    </source>
</evidence>
<dbReference type="AlphaFoldDB" id="A0A507E9E6"/>
<feature type="compositionally biased region" description="Acidic residues" evidence="1">
    <location>
        <begin position="154"/>
        <end position="163"/>
    </location>
</feature>
<feature type="compositionally biased region" description="Basic and acidic residues" evidence="1">
    <location>
        <begin position="70"/>
        <end position="93"/>
    </location>
</feature>
<evidence type="ECO:0000313" key="4">
    <source>
        <dbReference type="Proteomes" id="UP000318582"/>
    </source>
</evidence>
<feature type="compositionally biased region" description="Basic and acidic residues" evidence="1">
    <location>
        <begin position="217"/>
        <end position="238"/>
    </location>
</feature>
<accession>A0A507E9E6</accession>
<feature type="domain" description="Micro-fibrillar-associated protein 1 C-terminal" evidence="2">
    <location>
        <begin position="174"/>
        <end position="391"/>
    </location>
</feature>
<gene>
    <name evidence="3" type="ORF">PhCBS80983_g01828</name>
</gene>
<proteinExistence type="predicted"/>
<keyword evidence="4" id="KW-1185">Reference proteome</keyword>
<dbReference type="InterPro" id="IPR009730">
    <property type="entry name" value="MFAP1_C"/>
</dbReference>
<feature type="compositionally biased region" description="Acidic residues" evidence="1">
    <location>
        <begin position="116"/>
        <end position="125"/>
    </location>
</feature>
<dbReference type="PANTHER" id="PTHR15327">
    <property type="entry name" value="MICROFIBRIL-ASSOCIATED PROTEIN"/>
    <property type="match status" value="1"/>
</dbReference>
<feature type="region of interest" description="Disordered" evidence="1">
    <location>
        <begin position="386"/>
        <end position="429"/>
    </location>
</feature>